<reference evidence="4 5" key="1">
    <citation type="journal article" date="2018" name="BMC Genomics">
        <title>The genome of Naegleria lovaniensis, the basis for a comparative approach to unravel pathogenicity factors of the human pathogenic amoeba N. fowleri.</title>
        <authorList>
            <person name="Liechti N."/>
            <person name="Schurch N."/>
            <person name="Bruggmann R."/>
            <person name="Wittwer M."/>
        </authorList>
    </citation>
    <scope>NUCLEOTIDE SEQUENCE [LARGE SCALE GENOMIC DNA]</scope>
    <source>
        <strain evidence="4 5">ATCC 30569</strain>
    </source>
</reference>
<protein>
    <recommendedName>
        <fullName evidence="3">RGS domain-containing protein</fullName>
    </recommendedName>
</protein>
<evidence type="ECO:0000256" key="2">
    <source>
        <dbReference type="SAM" id="Phobius"/>
    </source>
</evidence>
<gene>
    <name evidence="4" type="ORF">C9374_000219</name>
</gene>
<feature type="transmembrane region" description="Helical" evidence="2">
    <location>
        <begin position="324"/>
        <end position="347"/>
    </location>
</feature>
<dbReference type="AlphaFoldDB" id="A0AA88KMB4"/>
<keyword evidence="2" id="KW-0472">Membrane</keyword>
<feature type="transmembrane region" description="Helical" evidence="2">
    <location>
        <begin position="271"/>
        <end position="294"/>
    </location>
</feature>
<proteinExistence type="predicted"/>
<feature type="compositionally biased region" description="Low complexity" evidence="1">
    <location>
        <begin position="175"/>
        <end position="190"/>
    </location>
</feature>
<keyword evidence="5" id="KW-1185">Reference proteome</keyword>
<keyword evidence="2" id="KW-0812">Transmembrane</keyword>
<name>A0AA88KMB4_NAELO</name>
<evidence type="ECO:0000313" key="4">
    <source>
        <dbReference type="EMBL" id="KAG2388780.1"/>
    </source>
</evidence>
<dbReference type="RefSeq" id="XP_044552772.1">
    <property type="nucleotide sequence ID" value="XM_044691580.1"/>
</dbReference>
<organism evidence="4 5">
    <name type="scientific">Naegleria lovaniensis</name>
    <name type="common">Amoeba</name>
    <dbReference type="NCBI Taxonomy" id="51637"/>
    <lineage>
        <taxon>Eukaryota</taxon>
        <taxon>Discoba</taxon>
        <taxon>Heterolobosea</taxon>
        <taxon>Tetramitia</taxon>
        <taxon>Eutetramitia</taxon>
        <taxon>Vahlkampfiidae</taxon>
        <taxon>Naegleria</taxon>
    </lineage>
</organism>
<dbReference type="EMBL" id="PYSW02000009">
    <property type="protein sequence ID" value="KAG2388780.1"/>
    <property type="molecule type" value="Genomic_DNA"/>
</dbReference>
<dbReference type="Gene3D" id="1.10.167.10">
    <property type="entry name" value="Regulator of G-protein Signalling 4, domain 2"/>
    <property type="match status" value="1"/>
</dbReference>
<feature type="transmembrane region" description="Helical" evidence="2">
    <location>
        <begin position="394"/>
        <end position="416"/>
    </location>
</feature>
<dbReference type="InterPro" id="IPR044926">
    <property type="entry name" value="RGS_subdomain_2"/>
</dbReference>
<feature type="transmembrane region" description="Helical" evidence="2">
    <location>
        <begin position="82"/>
        <end position="101"/>
    </location>
</feature>
<dbReference type="Pfam" id="PF00615">
    <property type="entry name" value="RGS"/>
    <property type="match status" value="1"/>
</dbReference>
<accession>A0AA88KMB4</accession>
<dbReference type="PANTHER" id="PTHR10845">
    <property type="entry name" value="REGULATOR OF G PROTEIN SIGNALING"/>
    <property type="match status" value="1"/>
</dbReference>
<feature type="transmembrane region" description="Helical" evidence="2">
    <location>
        <begin position="113"/>
        <end position="132"/>
    </location>
</feature>
<dbReference type="InterPro" id="IPR036305">
    <property type="entry name" value="RGS_sf"/>
</dbReference>
<feature type="region of interest" description="Disordered" evidence="1">
    <location>
        <begin position="172"/>
        <end position="203"/>
    </location>
</feature>
<dbReference type="Proteomes" id="UP000816034">
    <property type="component" value="Unassembled WGS sequence"/>
</dbReference>
<evidence type="ECO:0000313" key="5">
    <source>
        <dbReference type="Proteomes" id="UP000816034"/>
    </source>
</evidence>
<feature type="domain" description="RGS" evidence="3">
    <location>
        <begin position="430"/>
        <end position="491"/>
    </location>
</feature>
<feature type="transmembrane region" description="Helical" evidence="2">
    <location>
        <begin position="48"/>
        <end position="70"/>
    </location>
</feature>
<evidence type="ECO:0000259" key="3">
    <source>
        <dbReference type="PROSITE" id="PS50132"/>
    </source>
</evidence>
<dbReference type="InterPro" id="IPR016137">
    <property type="entry name" value="RGS"/>
</dbReference>
<dbReference type="PANTHER" id="PTHR10845:SF192">
    <property type="entry name" value="DOUBLE HIT, ISOFORM B"/>
    <property type="match status" value="1"/>
</dbReference>
<dbReference type="SUPFAM" id="SSF48097">
    <property type="entry name" value="Regulator of G-protein signaling, RGS"/>
    <property type="match status" value="1"/>
</dbReference>
<dbReference type="PROSITE" id="PS50132">
    <property type="entry name" value="RGS"/>
    <property type="match status" value="1"/>
</dbReference>
<sequence length="566" mass="64590">MNNNNYNQTNNNNGTSLPPCPDWVLALPQVPHVANVTSTCPDVISVPILPALFLCFYLVILVLSILGLAWKRKNGFIVFRTMSGMVVTIIFSVCIELLLAFRYILGRELYPCLLLSIIFFTMPTCVAMPSILRSLRLYVQYKVNLYKANRFQELPAMDDLTDCPSPVASELPGYNNSHSNKVSSVSSPSNTPRNIDPTSPTTPKFHDTEFEKESIPSSPSSVINFPSVGTSTQGYPLEINSNVRDYFSNYKLHTVSEKLFFKAHSLLSSHLFLISLLFGLFSFHIVQWFVVAVIEDAFYADRRFLMVDRSMLSLRGCYGTTVPAIISVLIYVGYLMVEIVCTVLLFRTDRDTWFIRGETILLLASQLFFIGIYVIITLIPFMKNVMEHVIPQGLVIMALASVELFVSIFCPVMYAIMKDSKSTMNLYESELEMILNNKETFELLLDFARRSFCTEGILVYKEIEQYKKSRNKKRKKKALDIVHCYITEGSPYQLNVPNIDIMREEILFKIHTLERDNLPPSLFDSLQVMAMVDLLDVYTRLKRSNARVRQIVEEWKLATSNQPPLN</sequence>
<keyword evidence="2" id="KW-1133">Transmembrane helix</keyword>
<dbReference type="GeneID" id="68092681"/>
<feature type="transmembrane region" description="Helical" evidence="2">
    <location>
        <begin position="359"/>
        <end position="382"/>
    </location>
</feature>
<comment type="caution">
    <text evidence="4">The sequence shown here is derived from an EMBL/GenBank/DDBJ whole genome shotgun (WGS) entry which is preliminary data.</text>
</comment>
<feature type="compositionally biased region" description="Polar residues" evidence="1">
    <location>
        <begin position="191"/>
        <end position="202"/>
    </location>
</feature>
<evidence type="ECO:0000256" key="1">
    <source>
        <dbReference type="SAM" id="MobiDB-lite"/>
    </source>
</evidence>
<dbReference type="SMART" id="SM00315">
    <property type="entry name" value="RGS"/>
    <property type="match status" value="1"/>
</dbReference>